<evidence type="ECO:0000313" key="1">
    <source>
        <dbReference type="EMBL" id="KAK7493432.1"/>
    </source>
</evidence>
<comment type="caution">
    <text evidence="1">The sequence shown here is derived from an EMBL/GenBank/DDBJ whole genome shotgun (WGS) entry which is preliminary data.</text>
</comment>
<dbReference type="AlphaFoldDB" id="A0ABD0L215"/>
<proteinExistence type="predicted"/>
<organism evidence="1 2">
    <name type="scientific">Batillaria attramentaria</name>
    <dbReference type="NCBI Taxonomy" id="370345"/>
    <lineage>
        <taxon>Eukaryota</taxon>
        <taxon>Metazoa</taxon>
        <taxon>Spiralia</taxon>
        <taxon>Lophotrochozoa</taxon>
        <taxon>Mollusca</taxon>
        <taxon>Gastropoda</taxon>
        <taxon>Caenogastropoda</taxon>
        <taxon>Sorbeoconcha</taxon>
        <taxon>Cerithioidea</taxon>
        <taxon>Batillariidae</taxon>
        <taxon>Batillaria</taxon>
    </lineage>
</organism>
<name>A0ABD0L215_9CAEN</name>
<evidence type="ECO:0000313" key="2">
    <source>
        <dbReference type="Proteomes" id="UP001519460"/>
    </source>
</evidence>
<sequence length="75" mass="8452">MLIESTKTTKIAASSSTDFSREVVKNDREVMKNDCEVVKNDREVVKNKRCSNAHRVHKHVEDTSITDPAPISPVK</sequence>
<dbReference type="EMBL" id="JACVVK020000093">
    <property type="protein sequence ID" value="KAK7493432.1"/>
    <property type="molecule type" value="Genomic_DNA"/>
</dbReference>
<reference evidence="1 2" key="1">
    <citation type="journal article" date="2023" name="Sci. Data">
        <title>Genome assembly of the Korean intertidal mud-creeper Batillaria attramentaria.</title>
        <authorList>
            <person name="Patra A.K."/>
            <person name="Ho P.T."/>
            <person name="Jun S."/>
            <person name="Lee S.J."/>
            <person name="Kim Y."/>
            <person name="Won Y.J."/>
        </authorList>
    </citation>
    <scope>NUCLEOTIDE SEQUENCE [LARGE SCALE GENOMIC DNA]</scope>
    <source>
        <strain evidence="1">Wonlab-2016</strain>
    </source>
</reference>
<protein>
    <submittedName>
        <fullName evidence="1">Uncharacterized protein</fullName>
    </submittedName>
</protein>
<dbReference type="Proteomes" id="UP001519460">
    <property type="component" value="Unassembled WGS sequence"/>
</dbReference>
<keyword evidence="2" id="KW-1185">Reference proteome</keyword>
<gene>
    <name evidence="1" type="ORF">BaRGS_00015332</name>
</gene>
<accession>A0ABD0L215</accession>